<protein>
    <submittedName>
        <fullName evidence="1">Uncharacterized protein</fullName>
    </submittedName>
</protein>
<proteinExistence type="predicted"/>
<sequence>MAPSNNTEAASQVTVPSSSLHARTLPIASIVVLTLCILLMNYLTGYVLFRQLYDRRKSKSAPRARPTSEKGSTSGSRWRVRPLFPKLRPVKKPNRSASAVGALHATCTLVAAAPPKLFCPPVVMQIQLPNKAKTILLYGTGLPGWNTDDKSPQVPCVSALPGRDRSQPPISRPPKGEPIRSEQDTGIITPVKGLLSPRTPLRHVSYPRPVHLPCRPSPAARLSIQEPRASKNRPPGRIDLSDWARAVHGQPPLSPKEIIEDMMTNPKLSPVLGPVEFLEVHERAGSSPSAQRPLKPKVRTKETLSPPNRALLADGLRVSVQPRSTL</sequence>
<evidence type="ECO:0000313" key="1">
    <source>
        <dbReference type="EMBL" id="KAH7930333.1"/>
    </source>
</evidence>
<evidence type="ECO:0000313" key="2">
    <source>
        <dbReference type="Proteomes" id="UP000790709"/>
    </source>
</evidence>
<comment type="caution">
    <text evidence="1">The sequence shown here is derived from an EMBL/GenBank/DDBJ whole genome shotgun (WGS) entry which is preliminary data.</text>
</comment>
<reference evidence="1" key="1">
    <citation type="journal article" date="2021" name="New Phytol.">
        <title>Evolutionary innovations through gain and loss of genes in the ectomycorrhizal Boletales.</title>
        <authorList>
            <person name="Wu G."/>
            <person name="Miyauchi S."/>
            <person name="Morin E."/>
            <person name="Kuo A."/>
            <person name="Drula E."/>
            <person name="Varga T."/>
            <person name="Kohler A."/>
            <person name="Feng B."/>
            <person name="Cao Y."/>
            <person name="Lipzen A."/>
            <person name="Daum C."/>
            <person name="Hundley H."/>
            <person name="Pangilinan J."/>
            <person name="Johnson J."/>
            <person name="Barry K."/>
            <person name="LaButti K."/>
            <person name="Ng V."/>
            <person name="Ahrendt S."/>
            <person name="Min B."/>
            <person name="Choi I.G."/>
            <person name="Park H."/>
            <person name="Plett J.M."/>
            <person name="Magnuson J."/>
            <person name="Spatafora J.W."/>
            <person name="Nagy L.G."/>
            <person name="Henrissat B."/>
            <person name="Grigoriev I.V."/>
            <person name="Yang Z.L."/>
            <person name="Xu J."/>
            <person name="Martin F.M."/>
        </authorList>
    </citation>
    <scope>NUCLEOTIDE SEQUENCE</scope>
    <source>
        <strain evidence="1">KUC20120723A-06</strain>
    </source>
</reference>
<organism evidence="1 2">
    <name type="scientific">Leucogyrophana mollusca</name>
    <dbReference type="NCBI Taxonomy" id="85980"/>
    <lineage>
        <taxon>Eukaryota</taxon>
        <taxon>Fungi</taxon>
        <taxon>Dikarya</taxon>
        <taxon>Basidiomycota</taxon>
        <taxon>Agaricomycotina</taxon>
        <taxon>Agaricomycetes</taxon>
        <taxon>Agaricomycetidae</taxon>
        <taxon>Boletales</taxon>
        <taxon>Boletales incertae sedis</taxon>
        <taxon>Leucogyrophana</taxon>
    </lineage>
</organism>
<accession>A0ACB8BYJ3</accession>
<name>A0ACB8BYJ3_9AGAM</name>
<keyword evidence="2" id="KW-1185">Reference proteome</keyword>
<dbReference type="EMBL" id="MU266333">
    <property type="protein sequence ID" value="KAH7930333.1"/>
    <property type="molecule type" value="Genomic_DNA"/>
</dbReference>
<gene>
    <name evidence="1" type="ORF">BV22DRAFT_74185</name>
</gene>
<dbReference type="Proteomes" id="UP000790709">
    <property type="component" value="Unassembled WGS sequence"/>
</dbReference>